<evidence type="ECO:0000313" key="1">
    <source>
        <dbReference type="EMBL" id="MBA9028971.1"/>
    </source>
</evidence>
<gene>
    <name evidence="1" type="ORF">HNP81_004293</name>
</gene>
<dbReference type="Proteomes" id="UP000626697">
    <property type="component" value="Unassembled WGS sequence"/>
</dbReference>
<protein>
    <submittedName>
        <fullName evidence="1">Galactitol-specific phosphotransferase system IIB component</fullName>
    </submittedName>
</protein>
<comment type="caution">
    <text evidence="1">The sequence shown here is derived from an EMBL/GenBank/DDBJ whole genome shotgun (WGS) entry which is preliminary data.</text>
</comment>
<keyword evidence="2" id="KW-1185">Reference proteome</keyword>
<proteinExistence type="predicted"/>
<name>A0ABR6CW62_9BACI</name>
<evidence type="ECO:0000313" key="2">
    <source>
        <dbReference type="Proteomes" id="UP000626697"/>
    </source>
</evidence>
<organism evidence="1 2">
    <name type="scientific">Peribacillus huizhouensis</name>
    <dbReference type="NCBI Taxonomy" id="1501239"/>
    <lineage>
        <taxon>Bacteria</taxon>
        <taxon>Bacillati</taxon>
        <taxon>Bacillota</taxon>
        <taxon>Bacilli</taxon>
        <taxon>Bacillales</taxon>
        <taxon>Bacillaceae</taxon>
        <taxon>Peribacillus</taxon>
    </lineage>
</organism>
<dbReference type="InterPro" id="IPR010843">
    <property type="entry name" value="Uncharacterised_AroM"/>
</dbReference>
<reference evidence="1 2" key="1">
    <citation type="submission" date="2020-08" db="EMBL/GenBank/DDBJ databases">
        <title>Genomic Encyclopedia of Type Strains, Phase IV (KMG-IV): sequencing the most valuable type-strain genomes for metagenomic binning, comparative biology and taxonomic classification.</title>
        <authorList>
            <person name="Goeker M."/>
        </authorList>
    </citation>
    <scope>NUCLEOTIDE SEQUENCE [LARGE SCALE GENOMIC DNA]</scope>
    <source>
        <strain evidence="1 2">DSM 105481</strain>
    </source>
</reference>
<sequence length="216" mass="24495">MVTLITIGQTPRDDLLKAFKREGICDYQLVGALDHVSQNEIDVLVKQPGEEKLYVVLRNGMANMSKGTIEKKVEDVIKEYEDSSEVIAVLCMSEFTCTANRTEIIYPIKELKEKVGNIKNGDTTIIFVPIKEQIATAKIKWAIVEGNKHIVAVHPKSEAVHEEMIREIELHHPKYVIMDCYGYDSDLVAQIESKYSCTCYNAQHLIVQKVKAVRNE</sequence>
<dbReference type="RefSeq" id="WP_028391390.1">
    <property type="nucleotide sequence ID" value="NZ_JACJHX010000022.1"/>
</dbReference>
<accession>A0ABR6CW62</accession>
<dbReference type="EMBL" id="JACJHX010000022">
    <property type="protein sequence ID" value="MBA9028971.1"/>
    <property type="molecule type" value="Genomic_DNA"/>
</dbReference>
<dbReference type="Pfam" id="PF07302">
    <property type="entry name" value="AroM"/>
    <property type="match status" value="1"/>
</dbReference>